<dbReference type="Pfam" id="PF26147">
    <property type="entry name" value="AB_HYDROLASE_YMC0-YMC35"/>
    <property type="match status" value="1"/>
</dbReference>
<dbReference type="AlphaFoldDB" id="A0A6A6E260"/>
<accession>A0A6A6E260</accession>
<gene>
    <name evidence="3" type="ORF">K469DRAFT_631807</name>
</gene>
<feature type="compositionally biased region" description="Basic and acidic residues" evidence="1">
    <location>
        <begin position="257"/>
        <end position="282"/>
    </location>
</feature>
<organism evidence="3 4">
    <name type="scientific">Zopfia rhizophila CBS 207.26</name>
    <dbReference type="NCBI Taxonomy" id="1314779"/>
    <lineage>
        <taxon>Eukaryota</taxon>
        <taxon>Fungi</taxon>
        <taxon>Dikarya</taxon>
        <taxon>Ascomycota</taxon>
        <taxon>Pezizomycotina</taxon>
        <taxon>Dothideomycetes</taxon>
        <taxon>Dothideomycetes incertae sedis</taxon>
        <taxon>Zopfiaceae</taxon>
        <taxon>Zopfia</taxon>
    </lineage>
</organism>
<feature type="compositionally biased region" description="Polar residues" evidence="1">
    <location>
        <begin position="147"/>
        <end position="160"/>
    </location>
</feature>
<feature type="compositionally biased region" description="Basic and acidic residues" evidence="1">
    <location>
        <begin position="194"/>
        <end position="206"/>
    </location>
</feature>
<proteinExistence type="predicted"/>
<feature type="compositionally biased region" description="Pro residues" evidence="1">
    <location>
        <begin position="342"/>
        <end position="352"/>
    </location>
</feature>
<reference evidence="3" key="1">
    <citation type="journal article" date="2020" name="Stud. Mycol.">
        <title>101 Dothideomycetes genomes: a test case for predicting lifestyles and emergence of pathogens.</title>
        <authorList>
            <person name="Haridas S."/>
            <person name="Albert R."/>
            <person name="Binder M."/>
            <person name="Bloem J."/>
            <person name="Labutti K."/>
            <person name="Salamov A."/>
            <person name="Andreopoulos B."/>
            <person name="Baker S."/>
            <person name="Barry K."/>
            <person name="Bills G."/>
            <person name="Bluhm B."/>
            <person name="Cannon C."/>
            <person name="Castanera R."/>
            <person name="Culley D."/>
            <person name="Daum C."/>
            <person name="Ezra D."/>
            <person name="Gonzalez J."/>
            <person name="Henrissat B."/>
            <person name="Kuo A."/>
            <person name="Liang C."/>
            <person name="Lipzen A."/>
            <person name="Lutzoni F."/>
            <person name="Magnuson J."/>
            <person name="Mondo S."/>
            <person name="Nolan M."/>
            <person name="Ohm R."/>
            <person name="Pangilinan J."/>
            <person name="Park H.-J."/>
            <person name="Ramirez L."/>
            <person name="Alfaro M."/>
            <person name="Sun H."/>
            <person name="Tritt A."/>
            <person name="Yoshinaga Y."/>
            <person name="Zwiers L.-H."/>
            <person name="Turgeon B."/>
            <person name="Goodwin S."/>
            <person name="Spatafora J."/>
            <person name="Crous P."/>
            <person name="Grigoriev I."/>
        </authorList>
    </citation>
    <scope>NUCLEOTIDE SEQUENCE</scope>
    <source>
        <strain evidence="3">CBS 207.26</strain>
    </source>
</reference>
<sequence>MSPRKKSKPNPKAPADGNSLEPESSTATNTTNTTSNTPTASELFEIASSNKSVAGSANTTNENAIPEPSGEQSLNKKPSRKWYGGTGSWRSKAPAVAKLAKESIGVTGGATSELPGEEAEKDKEQSPKKFLTKRKSSKGDAIPASMTKLNVSSDGSINQTEDSKSGEVSKKSDEIPPPKVDEPPLPPAPQKTAGTERADNKGEDKQLASTWGWRSWWSRPDGYSENTKSKDDSKQDDTADAQRTPLPEVTPSEDADADTKMKELGNGEAPESKPDQVTKEITEAENTPQTTNDTGVKNASSTSWFWLWSSAQNAQTNPSPTEAPAESPTPAQPTSDSQAPIQPEPVLVPPPQANIAETGTKAPPKSSGWAFWSREKPNGDDNGDPNSPQKQVGELAVSDTPSQSHPEAAQFNEQEPPPQKQPSQKKPAPQEPAPKQSFRSLRGRPKAKDASKNIPKDPPSSSKPTTPSKTSPTHSPTRPEAASAPQPAPKQASKSKQEPENILLPGFRNTYHLVQKPSYWQQIRQYFLGGEPAMPHLHINPAPPRIKKAIAIGVHGYFPAPLLQKVLGQPTGTSVRFANAAAAAIQDWTATHGYSTEIEKVALEGEGFVAERVNTLWKLLLNWIEHIKAADFILVACHSQGVPVAIMLVAKLVQMGCVDKARIGLCAMAGVNMGPFAEYKTRYLGATAAELFQFSDPKSLVSQMYLAALEEVLRFGVRILYVGSIDDQLVSLESSTFSTLSHPYIYRAVFVDGRIHAPDFLTHLVGFALKLRNLGLPDHGLIRELSPALAGSLYSGEGHSRIYEDPHVYELAVLHALETTSLPMQPQQRPSTSGLSGIRIPVPGEERRERYALKVRDYEGVGTGNQNPYFLPWAMRGLLEEEFVKKELGNEVEELLGLFEGWKPNGKGLKDVKFRLEGVRSKL</sequence>
<feature type="compositionally biased region" description="Basic and acidic residues" evidence="1">
    <location>
        <begin position="161"/>
        <end position="182"/>
    </location>
</feature>
<evidence type="ECO:0000313" key="4">
    <source>
        <dbReference type="Proteomes" id="UP000800200"/>
    </source>
</evidence>
<protein>
    <recommendedName>
        <fullName evidence="2">YMC020W-like alpha/beta hydrolase domain-containing protein</fullName>
    </recommendedName>
</protein>
<feature type="compositionally biased region" description="Low complexity" evidence="1">
    <location>
        <begin position="421"/>
        <end position="437"/>
    </location>
</feature>
<feature type="region of interest" description="Disordered" evidence="1">
    <location>
        <begin position="1"/>
        <end position="500"/>
    </location>
</feature>
<dbReference type="OrthoDB" id="5598028at2759"/>
<dbReference type="PANTHER" id="PTHR47349">
    <property type="entry name" value="CHROMOSOME 8, WHOLE GENOME SHOTGUN SEQUENCE"/>
    <property type="match status" value="1"/>
</dbReference>
<feature type="compositionally biased region" description="Basic and acidic residues" evidence="1">
    <location>
        <begin position="227"/>
        <end position="237"/>
    </location>
</feature>
<keyword evidence="4" id="KW-1185">Reference proteome</keyword>
<dbReference type="InterPro" id="IPR058933">
    <property type="entry name" value="YMC020W-like_ab_hydrolase"/>
</dbReference>
<evidence type="ECO:0000256" key="1">
    <source>
        <dbReference type="SAM" id="MobiDB-lite"/>
    </source>
</evidence>
<feature type="compositionally biased region" description="Polar residues" evidence="1">
    <location>
        <begin position="284"/>
        <end position="317"/>
    </location>
</feature>
<dbReference type="Proteomes" id="UP000800200">
    <property type="component" value="Unassembled WGS sequence"/>
</dbReference>
<dbReference type="InterPro" id="IPR058934">
    <property type="entry name" value="YMC020W-like"/>
</dbReference>
<feature type="domain" description="YMC020W-like alpha/beta hydrolase" evidence="2">
    <location>
        <begin position="504"/>
        <end position="826"/>
    </location>
</feature>
<feature type="compositionally biased region" description="Low complexity" evidence="1">
    <location>
        <begin position="318"/>
        <end position="341"/>
    </location>
</feature>
<evidence type="ECO:0000313" key="3">
    <source>
        <dbReference type="EMBL" id="KAF2185874.1"/>
    </source>
</evidence>
<feature type="compositionally biased region" description="Low complexity" evidence="1">
    <location>
        <begin position="459"/>
        <end position="494"/>
    </location>
</feature>
<feature type="compositionally biased region" description="Basic and acidic residues" evidence="1">
    <location>
        <begin position="446"/>
        <end position="455"/>
    </location>
</feature>
<name>A0A6A6E260_9PEZI</name>
<feature type="compositionally biased region" description="Basic and acidic residues" evidence="1">
    <location>
        <begin position="118"/>
        <end position="127"/>
    </location>
</feature>
<feature type="compositionally biased region" description="Polar residues" evidence="1">
    <location>
        <begin position="47"/>
        <end position="63"/>
    </location>
</feature>
<evidence type="ECO:0000259" key="2">
    <source>
        <dbReference type="Pfam" id="PF26147"/>
    </source>
</evidence>
<dbReference type="PANTHER" id="PTHR47349:SF1">
    <property type="entry name" value="AER328WP"/>
    <property type="match status" value="1"/>
</dbReference>
<dbReference type="EMBL" id="ML994632">
    <property type="protein sequence ID" value="KAF2185874.1"/>
    <property type="molecule type" value="Genomic_DNA"/>
</dbReference>
<feature type="compositionally biased region" description="Low complexity" evidence="1">
    <location>
        <begin position="21"/>
        <end position="42"/>
    </location>
</feature>